<protein>
    <submittedName>
        <fullName evidence="1">HAD family phosphatase</fullName>
    </submittedName>
</protein>
<dbReference type="InterPro" id="IPR006439">
    <property type="entry name" value="HAD-SF_hydro_IA"/>
</dbReference>
<dbReference type="Gene3D" id="3.40.50.1000">
    <property type="entry name" value="HAD superfamily/HAD-like"/>
    <property type="match status" value="1"/>
</dbReference>
<dbReference type="InterPro" id="IPR036412">
    <property type="entry name" value="HAD-like_sf"/>
</dbReference>
<name>A0A7V2SUZ3_9BACT</name>
<dbReference type="SFLD" id="SFLDG01129">
    <property type="entry name" value="C1.5:_HAD__Beta-PGM__Phosphata"/>
    <property type="match status" value="1"/>
</dbReference>
<reference evidence="1" key="1">
    <citation type="journal article" date="2020" name="mSystems">
        <title>Genome- and Community-Level Interaction Insights into Carbon Utilization and Element Cycling Functions of Hydrothermarchaeota in Hydrothermal Sediment.</title>
        <authorList>
            <person name="Zhou Z."/>
            <person name="Liu Y."/>
            <person name="Xu W."/>
            <person name="Pan J."/>
            <person name="Luo Z.H."/>
            <person name="Li M."/>
        </authorList>
    </citation>
    <scope>NUCLEOTIDE SEQUENCE [LARGE SCALE GENOMIC DNA]</scope>
    <source>
        <strain evidence="1">HyVt-503</strain>
    </source>
</reference>
<dbReference type="PANTHER" id="PTHR43481">
    <property type="entry name" value="FRUCTOSE-1-PHOSPHATE PHOSPHATASE"/>
    <property type="match status" value="1"/>
</dbReference>
<dbReference type="Pfam" id="PF13419">
    <property type="entry name" value="HAD_2"/>
    <property type="match status" value="1"/>
</dbReference>
<dbReference type="InterPro" id="IPR023198">
    <property type="entry name" value="PGP-like_dom2"/>
</dbReference>
<dbReference type="AlphaFoldDB" id="A0A7V2SUZ3"/>
<dbReference type="SFLD" id="SFLDS00003">
    <property type="entry name" value="Haloacid_Dehalogenase"/>
    <property type="match status" value="1"/>
</dbReference>
<gene>
    <name evidence="1" type="ORF">ENJ63_00640</name>
</gene>
<dbReference type="InterPro" id="IPR051806">
    <property type="entry name" value="HAD-like_SPP"/>
</dbReference>
<organism evidence="1">
    <name type="scientific">Dissulfuribacter thermophilus</name>
    <dbReference type="NCBI Taxonomy" id="1156395"/>
    <lineage>
        <taxon>Bacteria</taxon>
        <taxon>Pseudomonadati</taxon>
        <taxon>Thermodesulfobacteriota</taxon>
        <taxon>Dissulfuribacteria</taxon>
        <taxon>Dissulfuribacterales</taxon>
        <taxon>Dissulfuribacteraceae</taxon>
        <taxon>Dissulfuribacter</taxon>
    </lineage>
</organism>
<evidence type="ECO:0000313" key="1">
    <source>
        <dbReference type="EMBL" id="HFC46371.1"/>
    </source>
</evidence>
<dbReference type="PANTHER" id="PTHR43481:SF4">
    <property type="entry name" value="GLYCEROL-1-PHOSPHATE PHOSPHOHYDROLASE 1-RELATED"/>
    <property type="match status" value="1"/>
</dbReference>
<dbReference type="SFLD" id="SFLDG01135">
    <property type="entry name" value="C1.5.6:_HAD__Beta-PGM__Phospha"/>
    <property type="match status" value="1"/>
</dbReference>
<dbReference type="Gene3D" id="1.10.150.240">
    <property type="entry name" value="Putative phosphatase, domain 2"/>
    <property type="match status" value="1"/>
</dbReference>
<dbReference type="EMBL" id="DRND01000059">
    <property type="protein sequence ID" value="HFC46371.1"/>
    <property type="molecule type" value="Genomic_DNA"/>
</dbReference>
<sequence>MKRQGAYLFDMDGVVLNSMPYHVRAWQEAFMEFGLNVPERILYLYEGAIEPDTAVRLFCKNGCKISEKEFEAILERQKEIFKNCYRSKIRPFPEIPQILLGLRERGVPTALVTSSHSDILSSILPRQLLDLFSCLVTGDSVSRRKPHPDPYIKAVTTLGQGPGECIAIENAPAGIESAKKAGLKCIALKTTLEDQDLKGADLIVNDHRELMDVINS</sequence>
<dbReference type="InterPro" id="IPR041492">
    <property type="entry name" value="HAD_2"/>
</dbReference>
<accession>A0A7V2SUZ3</accession>
<comment type="caution">
    <text evidence="1">The sequence shown here is derived from an EMBL/GenBank/DDBJ whole genome shotgun (WGS) entry which is preliminary data.</text>
</comment>
<dbReference type="SUPFAM" id="SSF56784">
    <property type="entry name" value="HAD-like"/>
    <property type="match status" value="1"/>
</dbReference>
<dbReference type="GO" id="GO:0050308">
    <property type="term" value="F:sugar-phosphatase activity"/>
    <property type="evidence" value="ECO:0007669"/>
    <property type="project" value="TreeGrafter"/>
</dbReference>
<dbReference type="InterPro" id="IPR023214">
    <property type="entry name" value="HAD_sf"/>
</dbReference>
<dbReference type="Proteomes" id="UP000885797">
    <property type="component" value="Unassembled WGS sequence"/>
</dbReference>
<dbReference type="NCBIfam" id="TIGR01509">
    <property type="entry name" value="HAD-SF-IA-v3"/>
    <property type="match status" value="1"/>
</dbReference>
<proteinExistence type="predicted"/>
<dbReference type="PRINTS" id="PR00413">
    <property type="entry name" value="HADHALOGNASE"/>
</dbReference>